<dbReference type="GeneID" id="103736134"/>
<dbReference type="GO" id="GO:0050830">
    <property type="term" value="P:defense response to Gram-positive bacterium"/>
    <property type="evidence" value="ECO:0007669"/>
    <property type="project" value="Ensembl"/>
</dbReference>
<dbReference type="GO" id="GO:2000404">
    <property type="term" value="P:regulation of T cell migration"/>
    <property type="evidence" value="ECO:0007669"/>
    <property type="project" value="Ensembl"/>
</dbReference>
<accession>A0A8C6QQ86</accession>
<protein>
    <submittedName>
        <fullName evidence="2">G protein coupled receptor 15 ligand</fullName>
    </submittedName>
</protein>
<feature type="signal peptide" evidence="1">
    <location>
        <begin position="1"/>
        <end position="24"/>
    </location>
</feature>
<dbReference type="CTD" id="387695"/>
<dbReference type="Proteomes" id="UP000694381">
    <property type="component" value="Unassembled WGS sequence"/>
</dbReference>
<dbReference type="InterPro" id="IPR031713">
    <property type="entry name" value="GPR15L"/>
</dbReference>
<dbReference type="OMA" id="RARLCCH"/>
<dbReference type="GO" id="GO:1902807">
    <property type="term" value="P:negative regulation of cell cycle G1/S phase transition"/>
    <property type="evidence" value="ECO:0007669"/>
    <property type="project" value="Ensembl"/>
</dbReference>
<dbReference type="GeneTree" id="ENSGT00390000015172"/>
<organism evidence="2 3">
    <name type="scientific">Nannospalax galili</name>
    <name type="common">Northern Israeli blind subterranean mole rat</name>
    <name type="synonym">Spalax galili</name>
    <dbReference type="NCBI Taxonomy" id="1026970"/>
    <lineage>
        <taxon>Eukaryota</taxon>
        <taxon>Metazoa</taxon>
        <taxon>Chordata</taxon>
        <taxon>Craniata</taxon>
        <taxon>Vertebrata</taxon>
        <taxon>Euteleostomi</taxon>
        <taxon>Mammalia</taxon>
        <taxon>Eutheria</taxon>
        <taxon>Euarchontoglires</taxon>
        <taxon>Glires</taxon>
        <taxon>Rodentia</taxon>
        <taxon>Myomorpha</taxon>
        <taxon>Muroidea</taxon>
        <taxon>Spalacidae</taxon>
        <taxon>Spalacinae</taxon>
        <taxon>Nannospalax</taxon>
    </lineage>
</organism>
<feature type="chain" id="PRO_5034614188" evidence="1">
    <location>
        <begin position="25"/>
        <end position="76"/>
    </location>
</feature>
<dbReference type="GO" id="GO:0007193">
    <property type="term" value="P:adenylate cyclase-inhibiting G protein-coupled receptor signaling pathway"/>
    <property type="evidence" value="ECO:0007669"/>
    <property type="project" value="Ensembl"/>
</dbReference>
<reference evidence="2" key="2">
    <citation type="submission" date="2025-09" db="UniProtKB">
        <authorList>
            <consortium name="Ensembl"/>
        </authorList>
    </citation>
    <scope>IDENTIFICATION</scope>
</reference>
<dbReference type="GO" id="GO:0005615">
    <property type="term" value="C:extracellular space"/>
    <property type="evidence" value="ECO:0007669"/>
    <property type="project" value="Ensembl"/>
</dbReference>
<keyword evidence="3" id="KW-1185">Reference proteome</keyword>
<dbReference type="GO" id="GO:0048247">
    <property type="term" value="P:lymphocyte chemotaxis"/>
    <property type="evidence" value="ECO:0007669"/>
    <property type="project" value="Ensembl"/>
</dbReference>
<dbReference type="GO" id="GO:0051782">
    <property type="term" value="P:negative regulation of cell division"/>
    <property type="evidence" value="ECO:0007669"/>
    <property type="project" value="Ensembl"/>
</dbReference>
<dbReference type="KEGG" id="ngi:103736134"/>
<dbReference type="OrthoDB" id="9627112at2759"/>
<dbReference type="GO" id="GO:0010837">
    <property type="term" value="P:regulation of keratinocyte proliferation"/>
    <property type="evidence" value="ECO:0007669"/>
    <property type="project" value="Ensembl"/>
</dbReference>
<dbReference type="GO" id="GO:0008009">
    <property type="term" value="F:chemokine activity"/>
    <property type="evidence" value="ECO:0007669"/>
    <property type="project" value="Ensembl"/>
</dbReference>
<evidence type="ECO:0000313" key="2">
    <source>
        <dbReference type="Ensembl" id="ENSNGAP00000007405.1"/>
    </source>
</evidence>
<dbReference type="GO" id="GO:0043029">
    <property type="term" value="P:T cell homeostasis"/>
    <property type="evidence" value="ECO:0007669"/>
    <property type="project" value="Ensembl"/>
</dbReference>
<evidence type="ECO:0000313" key="3">
    <source>
        <dbReference type="Proteomes" id="UP000694381"/>
    </source>
</evidence>
<dbReference type="GO" id="GO:0050832">
    <property type="term" value="P:defense response to fungus"/>
    <property type="evidence" value="ECO:0007669"/>
    <property type="project" value="Ensembl"/>
</dbReference>
<keyword evidence="1" id="KW-0732">Signal</keyword>
<dbReference type="Ensembl" id="ENSNGAT00000012891.1">
    <property type="protein sequence ID" value="ENSNGAP00000007405.1"/>
    <property type="gene ID" value="ENSNGAG00000010680.1"/>
</dbReference>
<evidence type="ECO:0000256" key="1">
    <source>
        <dbReference type="SAM" id="SignalP"/>
    </source>
</evidence>
<dbReference type="Pfam" id="PF15854">
    <property type="entry name" value="GPR15L"/>
    <property type="match status" value="1"/>
</dbReference>
<gene>
    <name evidence="2" type="primary">Gpr15lg</name>
</gene>
<name>A0A8C6QQ86_NANGA</name>
<dbReference type="GO" id="GO:0043303">
    <property type="term" value="P:mast cell degranulation"/>
    <property type="evidence" value="ECO:0007669"/>
    <property type="project" value="Ensembl"/>
</dbReference>
<sequence>MRLLTLSSLLCLLLLCFCILSSEGRRRPARPWRLRPCCHVAPRLKPTTQKGIRPRPCRLCRIKSSSWIVPGALPQV</sequence>
<dbReference type="GO" id="GO:0072678">
    <property type="term" value="P:T cell migration"/>
    <property type="evidence" value="ECO:0007669"/>
    <property type="project" value="Ensembl"/>
</dbReference>
<dbReference type="AlphaFoldDB" id="A0A8C6QQ86"/>
<reference evidence="2" key="1">
    <citation type="submission" date="2025-08" db="UniProtKB">
        <authorList>
            <consortium name="Ensembl"/>
        </authorList>
    </citation>
    <scope>IDENTIFICATION</scope>
</reference>
<proteinExistence type="predicted"/>